<protein>
    <submittedName>
        <fullName evidence="1">Uncharacterized protein</fullName>
    </submittedName>
</protein>
<keyword evidence="2" id="KW-1185">Reference proteome</keyword>
<dbReference type="Gene3D" id="3.60.20.10">
    <property type="entry name" value="Glutamine Phosphoribosylpyrophosphate, subunit 1, domain 1"/>
    <property type="match status" value="1"/>
</dbReference>
<dbReference type="InterPro" id="IPR029055">
    <property type="entry name" value="Ntn_hydrolases_N"/>
</dbReference>
<proteinExistence type="predicted"/>
<name>A0A2Z2KK10_9BACL</name>
<organism evidence="1 2">
    <name type="scientific">Paenibacillus donghaensis</name>
    <dbReference type="NCBI Taxonomy" id="414771"/>
    <lineage>
        <taxon>Bacteria</taxon>
        <taxon>Bacillati</taxon>
        <taxon>Bacillota</taxon>
        <taxon>Bacilli</taxon>
        <taxon>Bacillales</taxon>
        <taxon>Paenibacillaceae</taxon>
        <taxon>Paenibacillus</taxon>
    </lineage>
</organism>
<accession>A0A2Z2KK10</accession>
<evidence type="ECO:0000313" key="1">
    <source>
        <dbReference type="EMBL" id="ASA21292.1"/>
    </source>
</evidence>
<dbReference type="KEGG" id="pdh:B9T62_11145"/>
<sequence length="199" mass="22131">MTLVAVFSTKDFAVAVADRRRVQLSTGVHMDDVRKLHQLNDQVIAGYSGIYLPIGNNRYQGLAEEIIMENGVLVTAISTVEDVTDIYSKALRRYLDAGIPKESLEITFHFGGKGRDGGYMLGRVSCWEDFQPMLMESNENGLIWSLSRAEYAVDPWLTAQIASLPKINDKAVRDLAVSLVEHTAERDGYVSGTYDLIVI</sequence>
<dbReference type="EMBL" id="CP021780">
    <property type="protein sequence ID" value="ASA21292.1"/>
    <property type="molecule type" value="Genomic_DNA"/>
</dbReference>
<reference evidence="1 2" key="1">
    <citation type="submission" date="2017-06" db="EMBL/GenBank/DDBJ databases">
        <title>Complete genome sequence of Paenibacillus donghaensis KCTC 13049T isolated from East Sea sediment, South Korea.</title>
        <authorList>
            <person name="Jung B.K."/>
            <person name="Hong S.-J."/>
            <person name="Shin J.-H."/>
        </authorList>
    </citation>
    <scope>NUCLEOTIDE SEQUENCE [LARGE SCALE GENOMIC DNA]</scope>
    <source>
        <strain evidence="1 2">KCTC 13049</strain>
    </source>
</reference>
<dbReference type="RefSeq" id="WP_087915305.1">
    <property type="nucleotide sequence ID" value="NZ_CP021780.1"/>
</dbReference>
<evidence type="ECO:0000313" key="2">
    <source>
        <dbReference type="Proteomes" id="UP000249890"/>
    </source>
</evidence>
<dbReference type="SUPFAM" id="SSF56235">
    <property type="entry name" value="N-terminal nucleophile aminohydrolases (Ntn hydrolases)"/>
    <property type="match status" value="1"/>
</dbReference>
<dbReference type="OrthoDB" id="2615503at2"/>
<gene>
    <name evidence="1" type="ORF">B9T62_11145</name>
</gene>
<dbReference type="AlphaFoldDB" id="A0A2Z2KK10"/>
<dbReference type="Proteomes" id="UP000249890">
    <property type="component" value="Chromosome"/>
</dbReference>